<evidence type="ECO:0000256" key="2">
    <source>
        <dbReference type="ARBA" id="ARBA00022598"/>
    </source>
</evidence>
<gene>
    <name evidence="4" type="ORF">AMATHDRAFT_49386</name>
</gene>
<dbReference type="GO" id="GO:0016405">
    <property type="term" value="F:CoA-ligase activity"/>
    <property type="evidence" value="ECO:0007669"/>
    <property type="project" value="TreeGrafter"/>
</dbReference>
<dbReference type="InterPro" id="IPR020845">
    <property type="entry name" value="AMP-binding_CS"/>
</dbReference>
<dbReference type="Proteomes" id="UP000242287">
    <property type="component" value="Unassembled WGS sequence"/>
</dbReference>
<evidence type="ECO:0000256" key="1">
    <source>
        <dbReference type="ARBA" id="ARBA00006432"/>
    </source>
</evidence>
<proteinExistence type="inferred from homology"/>
<dbReference type="EMBL" id="KZ302056">
    <property type="protein sequence ID" value="PFH48612.1"/>
    <property type="molecule type" value="Genomic_DNA"/>
</dbReference>
<dbReference type="PANTHER" id="PTHR24096:SF149">
    <property type="entry name" value="AMP-BINDING DOMAIN-CONTAINING PROTEIN-RELATED"/>
    <property type="match status" value="1"/>
</dbReference>
<dbReference type="PANTHER" id="PTHR24096">
    <property type="entry name" value="LONG-CHAIN-FATTY-ACID--COA LIGASE"/>
    <property type="match status" value="1"/>
</dbReference>
<feature type="domain" description="AMP-dependent synthetase/ligase" evidence="3">
    <location>
        <begin position="111"/>
        <end position="439"/>
    </location>
</feature>
<dbReference type="STRING" id="703135.A0A2A9NLN2"/>
<organism evidence="4 5">
    <name type="scientific">Amanita thiersii Skay4041</name>
    <dbReference type="NCBI Taxonomy" id="703135"/>
    <lineage>
        <taxon>Eukaryota</taxon>
        <taxon>Fungi</taxon>
        <taxon>Dikarya</taxon>
        <taxon>Basidiomycota</taxon>
        <taxon>Agaricomycotina</taxon>
        <taxon>Agaricomycetes</taxon>
        <taxon>Agaricomycetidae</taxon>
        <taxon>Agaricales</taxon>
        <taxon>Pluteineae</taxon>
        <taxon>Amanitaceae</taxon>
        <taxon>Amanita</taxon>
    </lineage>
</organism>
<dbReference type="AlphaFoldDB" id="A0A2A9NLN2"/>
<protein>
    <recommendedName>
        <fullName evidence="3">AMP-dependent synthetase/ligase domain-containing protein</fullName>
    </recommendedName>
</protein>
<dbReference type="InterPro" id="IPR000873">
    <property type="entry name" value="AMP-dep_synth/lig_dom"/>
</dbReference>
<dbReference type="PROSITE" id="PS00455">
    <property type="entry name" value="AMP_BINDING"/>
    <property type="match status" value="1"/>
</dbReference>
<name>A0A2A9NLN2_9AGAR</name>
<dbReference type="Gene3D" id="3.40.50.980">
    <property type="match status" value="2"/>
</dbReference>
<accession>A0A2A9NLN2</accession>
<sequence>MYLKSMFPDMPPMPPGNAHNLCLRRPEQESWPNFTVHIDPKTGNSMSFRGLLQRIEYAATALGTSVDKGGLGLSAENNDIIGIMGENSLVNVPFITTKNAAFSNSVINQDYITFVHACLSIATPFALISSYSTRLELKHTLKLSKATCLFVDEKFVPLVLSVVDEVGISSERIYVMTGHVGGKQSFSQMIEQVRMKGIENVGVKDVGEDTLAYLIFSSGTSGLPKAVMTSHGNVKFSLVQLMVIAQEVAKVHTPPPPKTPDGVARTLAFLPMHHTYGLHAYCFRAFLTPRTFVMLPRWNTELALSIIPKFSITQISFVPSIVHQVINHPKTPKTDFSSVSMIHCGAAYLPPELRERMTALVPPGTTFSEGYGMSESTVAALTYPFPGILGGRIKKMFGVTGILFPGMEARIVRDDGTEADFDEVGELWVKGANVVLGYLNNKEANKETFVDGWLHTGDGFRVDKEGYFLYDTLKVSGAQVSPLEIENVLLSHPQMLIRDVTVAGVSGGRTSDEKVPRAWVILSESGKKMGASGVVKELEKWHRENLSRYKWLRGGIEVVKECQVDFGC</sequence>
<dbReference type="SUPFAM" id="SSF56801">
    <property type="entry name" value="Acetyl-CoA synthetase-like"/>
    <property type="match status" value="1"/>
</dbReference>
<comment type="similarity">
    <text evidence="1">Belongs to the ATP-dependent AMP-binding enzyme family.</text>
</comment>
<dbReference type="Pfam" id="PF00501">
    <property type="entry name" value="AMP-binding"/>
    <property type="match status" value="1"/>
</dbReference>
<evidence type="ECO:0000259" key="3">
    <source>
        <dbReference type="Pfam" id="PF00501"/>
    </source>
</evidence>
<dbReference type="OrthoDB" id="1898221at2759"/>
<keyword evidence="5" id="KW-1185">Reference proteome</keyword>
<dbReference type="Gene3D" id="3.30.300.30">
    <property type="match status" value="1"/>
</dbReference>
<reference evidence="4 5" key="1">
    <citation type="submission" date="2014-02" db="EMBL/GenBank/DDBJ databases">
        <title>Transposable element dynamics among asymbiotic and ectomycorrhizal Amanita fungi.</title>
        <authorList>
            <consortium name="DOE Joint Genome Institute"/>
            <person name="Hess J."/>
            <person name="Skrede I."/>
            <person name="Wolfe B."/>
            <person name="LaButti K."/>
            <person name="Ohm R.A."/>
            <person name="Grigoriev I.V."/>
            <person name="Pringle A."/>
        </authorList>
    </citation>
    <scope>NUCLEOTIDE SEQUENCE [LARGE SCALE GENOMIC DNA]</scope>
    <source>
        <strain evidence="4 5">SKay4041</strain>
    </source>
</reference>
<keyword evidence="2" id="KW-0436">Ligase</keyword>
<dbReference type="InterPro" id="IPR045851">
    <property type="entry name" value="AMP-bd_C_sf"/>
</dbReference>
<evidence type="ECO:0000313" key="5">
    <source>
        <dbReference type="Proteomes" id="UP000242287"/>
    </source>
</evidence>
<evidence type="ECO:0000313" key="4">
    <source>
        <dbReference type="EMBL" id="PFH48612.1"/>
    </source>
</evidence>
<dbReference type="Gene3D" id="2.30.38.10">
    <property type="entry name" value="Luciferase, Domain 3"/>
    <property type="match status" value="1"/>
</dbReference>